<sequence length="40" mass="4642">MLGSILLRSPNLDLGLLLKPWGVSGCERVLKIRMHFHRRQ</sequence>
<comment type="caution">
    <text evidence="1">The sequence shown here is derived from an EMBL/GenBank/DDBJ whole genome shotgun (WGS) entry which is preliminary data.</text>
</comment>
<organism evidence="1 2">
    <name type="scientific">Rhodopirellula maiorica SM1</name>
    <dbReference type="NCBI Taxonomy" id="1265738"/>
    <lineage>
        <taxon>Bacteria</taxon>
        <taxon>Pseudomonadati</taxon>
        <taxon>Planctomycetota</taxon>
        <taxon>Planctomycetia</taxon>
        <taxon>Pirellulales</taxon>
        <taxon>Pirellulaceae</taxon>
        <taxon>Novipirellula</taxon>
    </lineage>
</organism>
<dbReference type="PATRIC" id="fig|1265738.3.peg.5369"/>
<name>M5RQR1_9BACT</name>
<dbReference type="EMBL" id="ANOG01000761">
    <property type="protein sequence ID" value="EMI17722.1"/>
    <property type="molecule type" value="Genomic_DNA"/>
</dbReference>
<dbReference type="Proteomes" id="UP000011991">
    <property type="component" value="Unassembled WGS sequence"/>
</dbReference>
<proteinExistence type="predicted"/>
<accession>M5RQR1</accession>
<reference evidence="1 2" key="1">
    <citation type="journal article" date="2013" name="Mar. Genomics">
        <title>Expression of sulfatases in Rhodopirellula baltica and the diversity of sulfatases in the genus Rhodopirellula.</title>
        <authorList>
            <person name="Wegner C.E."/>
            <person name="Richter-Heitmann T."/>
            <person name="Klindworth A."/>
            <person name="Klockow C."/>
            <person name="Richter M."/>
            <person name="Achstetter T."/>
            <person name="Glockner F.O."/>
            <person name="Harder J."/>
        </authorList>
    </citation>
    <scope>NUCLEOTIDE SEQUENCE [LARGE SCALE GENOMIC DNA]</scope>
    <source>
        <strain evidence="1 2">SM1</strain>
    </source>
</reference>
<keyword evidence="2" id="KW-1185">Reference proteome</keyword>
<protein>
    <submittedName>
        <fullName evidence="1">Uncharacterized protein</fullName>
    </submittedName>
</protein>
<gene>
    <name evidence="1" type="ORF">RMSM_05356</name>
</gene>
<evidence type="ECO:0000313" key="2">
    <source>
        <dbReference type="Proteomes" id="UP000011991"/>
    </source>
</evidence>
<dbReference type="AlphaFoldDB" id="M5RQR1"/>
<evidence type="ECO:0000313" key="1">
    <source>
        <dbReference type="EMBL" id="EMI17722.1"/>
    </source>
</evidence>